<reference evidence="2 3" key="1">
    <citation type="submission" date="2018-12" db="EMBL/GenBank/DDBJ databases">
        <title>Croceicoccus ponticola sp. nov., a lipolytic bacterium isolated from seawater.</title>
        <authorList>
            <person name="Yoon J.-H."/>
        </authorList>
    </citation>
    <scope>NUCLEOTIDE SEQUENCE [LARGE SCALE GENOMIC DNA]</scope>
    <source>
        <strain evidence="2 3">GM-16</strain>
    </source>
</reference>
<gene>
    <name evidence="2" type="ORF">EKN06_05300</name>
</gene>
<dbReference type="PANTHER" id="PTHR46268">
    <property type="entry name" value="STRESS RESPONSE PROTEIN NHAX"/>
    <property type="match status" value="1"/>
</dbReference>
<dbReference type="AlphaFoldDB" id="A0A437H1R7"/>
<evidence type="ECO:0000313" key="3">
    <source>
        <dbReference type="Proteomes" id="UP000283003"/>
    </source>
</evidence>
<protein>
    <submittedName>
        <fullName evidence="2">Universal stress protein</fullName>
    </submittedName>
</protein>
<keyword evidence="3" id="KW-1185">Reference proteome</keyword>
<sequence length="266" mass="28704">MKNVLLLVHDDDGQEARYQAALDVVRAVGGHLECLDVAIMPEYIGDYFSGAGGASLLADEREAETANRKRLEERLAREGVSWSWTDVLDDPARAIEQAADLADLIVLSSAALEEREDLRNLAGKAACETGHLVLAVPPKARGLALADTALIAWNGSHEAETALRAAVPLLALATETILFDIDDKGTHSANSAASYLSRHGIHPVVEMVRGKRDDAIYSLILERARAANAGYIVMGAFHHSRAAEYVFGGVTRSMLQESEFPLLIAH</sequence>
<accession>A0A437H1R7</accession>
<comment type="similarity">
    <text evidence="1">Belongs to the universal stress protein A family.</text>
</comment>
<name>A0A437H1R7_9SPHN</name>
<dbReference type="Gene3D" id="3.40.50.12370">
    <property type="match status" value="1"/>
</dbReference>
<dbReference type="RefSeq" id="WP_127611768.1">
    <property type="nucleotide sequence ID" value="NZ_RXOL01000001.1"/>
</dbReference>
<proteinExistence type="inferred from homology"/>
<evidence type="ECO:0000313" key="2">
    <source>
        <dbReference type="EMBL" id="RVQ69581.1"/>
    </source>
</evidence>
<dbReference type="PANTHER" id="PTHR46268:SF15">
    <property type="entry name" value="UNIVERSAL STRESS PROTEIN HP_0031"/>
    <property type="match status" value="1"/>
</dbReference>
<organism evidence="2 3">
    <name type="scientific">Croceicoccus ponticola</name>
    <dbReference type="NCBI Taxonomy" id="2217664"/>
    <lineage>
        <taxon>Bacteria</taxon>
        <taxon>Pseudomonadati</taxon>
        <taxon>Pseudomonadota</taxon>
        <taxon>Alphaproteobacteria</taxon>
        <taxon>Sphingomonadales</taxon>
        <taxon>Erythrobacteraceae</taxon>
        <taxon>Croceicoccus</taxon>
    </lineage>
</organism>
<dbReference type="Proteomes" id="UP000283003">
    <property type="component" value="Unassembled WGS sequence"/>
</dbReference>
<comment type="caution">
    <text evidence="2">The sequence shown here is derived from an EMBL/GenBank/DDBJ whole genome shotgun (WGS) entry which is preliminary data.</text>
</comment>
<dbReference type="SUPFAM" id="SSF52402">
    <property type="entry name" value="Adenine nucleotide alpha hydrolases-like"/>
    <property type="match status" value="2"/>
</dbReference>
<evidence type="ECO:0000256" key="1">
    <source>
        <dbReference type="ARBA" id="ARBA00008791"/>
    </source>
</evidence>
<dbReference type="EMBL" id="RXOL01000001">
    <property type="protein sequence ID" value="RVQ69581.1"/>
    <property type="molecule type" value="Genomic_DNA"/>
</dbReference>
<dbReference type="CDD" id="cd00293">
    <property type="entry name" value="USP-like"/>
    <property type="match status" value="1"/>
</dbReference>
<dbReference type="OrthoDB" id="9804721at2"/>